<protein>
    <recommendedName>
        <fullName evidence="7">Glucose-methanol-choline oxidoreductase N-terminal domain-containing protein</fullName>
    </recommendedName>
</protein>
<gene>
    <name evidence="8" type="ORF">CSOL1703_00017286</name>
</gene>
<feature type="signal peptide" evidence="6">
    <location>
        <begin position="1"/>
        <end position="20"/>
    </location>
</feature>
<dbReference type="EMBL" id="CABFOC020000029">
    <property type="protein sequence ID" value="CAH0047396.1"/>
    <property type="molecule type" value="Genomic_DNA"/>
</dbReference>
<feature type="domain" description="Glucose-methanol-choline oxidoreductase N-terminal" evidence="7">
    <location>
        <begin position="356"/>
        <end position="370"/>
    </location>
</feature>
<keyword evidence="4 5" id="KW-0274">FAD</keyword>
<reference evidence="9" key="1">
    <citation type="submission" date="2019-06" db="EMBL/GenBank/DDBJ databases">
        <authorList>
            <person name="Broberg M."/>
        </authorList>
    </citation>
    <scope>NUCLEOTIDE SEQUENCE [LARGE SCALE GENOMIC DNA]</scope>
</reference>
<keyword evidence="9" id="KW-1185">Reference proteome</keyword>
<evidence type="ECO:0000256" key="4">
    <source>
        <dbReference type="ARBA" id="ARBA00022827"/>
    </source>
</evidence>
<dbReference type="PROSITE" id="PS00624">
    <property type="entry name" value="GMC_OXRED_2"/>
    <property type="match status" value="1"/>
</dbReference>
<dbReference type="InterPro" id="IPR012132">
    <property type="entry name" value="GMC_OxRdtase"/>
</dbReference>
<evidence type="ECO:0000256" key="2">
    <source>
        <dbReference type="ARBA" id="ARBA00010790"/>
    </source>
</evidence>
<keyword evidence="3" id="KW-0285">Flavoprotein</keyword>
<feature type="chain" id="PRO_5040128109" description="Glucose-methanol-choline oxidoreductase N-terminal domain-containing protein" evidence="6">
    <location>
        <begin position="21"/>
        <end position="641"/>
    </location>
</feature>
<dbReference type="Pfam" id="PF05199">
    <property type="entry name" value="GMC_oxred_C"/>
    <property type="match status" value="1"/>
</dbReference>
<feature type="binding site" evidence="5">
    <location>
        <position position="611"/>
    </location>
    <ligand>
        <name>FAD</name>
        <dbReference type="ChEBI" id="CHEBI:57692"/>
    </ligand>
</feature>
<dbReference type="PANTHER" id="PTHR11552">
    <property type="entry name" value="GLUCOSE-METHANOL-CHOLINE GMC OXIDOREDUCTASE"/>
    <property type="match status" value="1"/>
</dbReference>
<evidence type="ECO:0000256" key="1">
    <source>
        <dbReference type="ARBA" id="ARBA00001974"/>
    </source>
</evidence>
<dbReference type="AlphaFoldDB" id="A0A9N9Z1L4"/>
<evidence type="ECO:0000313" key="9">
    <source>
        <dbReference type="Proteomes" id="UP000775872"/>
    </source>
</evidence>
<dbReference type="Gene3D" id="3.50.50.60">
    <property type="entry name" value="FAD/NAD(P)-binding domain"/>
    <property type="match status" value="1"/>
</dbReference>
<evidence type="ECO:0000313" key="8">
    <source>
        <dbReference type="EMBL" id="CAH0047396.1"/>
    </source>
</evidence>
<dbReference type="OrthoDB" id="269227at2759"/>
<dbReference type="GO" id="GO:0050660">
    <property type="term" value="F:flavin adenine dinucleotide binding"/>
    <property type="evidence" value="ECO:0007669"/>
    <property type="project" value="InterPro"/>
</dbReference>
<evidence type="ECO:0000256" key="5">
    <source>
        <dbReference type="PIRSR" id="PIRSR000137-2"/>
    </source>
</evidence>
<accession>A0A9N9Z1L4</accession>
<reference evidence="8 9" key="2">
    <citation type="submission" date="2021-10" db="EMBL/GenBank/DDBJ databases">
        <authorList>
            <person name="Piombo E."/>
        </authorList>
    </citation>
    <scope>NUCLEOTIDE SEQUENCE [LARGE SCALE GENOMIC DNA]</scope>
</reference>
<dbReference type="InterPro" id="IPR007867">
    <property type="entry name" value="GMC_OxRtase_C"/>
</dbReference>
<dbReference type="Gene3D" id="3.30.560.10">
    <property type="entry name" value="Glucose Oxidase, domain 3"/>
    <property type="match status" value="1"/>
</dbReference>
<comment type="similarity">
    <text evidence="2">Belongs to the GMC oxidoreductase family.</text>
</comment>
<comment type="cofactor">
    <cofactor evidence="1 5">
        <name>FAD</name>
        <dbReference type="ChEBI" id="CHEBI:57692"/>
    </cofactor>
</comment>
<keyword evidence="6" id="KW-0732">Signal</keyword>
<dbReference type="PANTHER" id="PTHR11552:SF147">
    <property type="entry name" value="CHOLINE DEHYDROGENASE, MITOCHONDRIAL"/>
    <property type="match status" value="1"/>
</dbReference>
<dbReference type="Pfam" id="PF00732">
    <property type="entry name" value="GMC_oxred_N"/>
    <property type="match status" value="1"/>
</dbReference>
<proteinExistence type="inferred from homology"/>
<dbReference type="InterPro" id="IPR036188">
    <property type="entry name" value="FAD/NAD-bd_sf"/>
</dbReference>
<name>A0A9N9Z1L4_9HYPO</name>
<organism evidence="8 9">
    <name type="scientific">Clonostachys solani</name>
    <dbReference type="NCBI Taxonomy" id="160281"/>
    <lineage>
        <taxon>Eukaryota</taxon>
        <taxon>Fungi</taxon>
        <taxon>Dikarya</taxon>
        <taxon>Ascomycota</taxon>
        <taxon>Pezizomycotina</taxon>
        <taxon>Sordariomycetes</taxon>
        <taxon>Hypocreomycetidae</taxon>
        <taxon>Hypocreales</taxon>
        <taxon>Bionectriaceae</taxon>
        <taxon>Clonostachys</taxon>
    </lineage>
</organism>
<evidence type="ECO:0000256" key="3">
    <source>
        <dbReference type="ARBA" id="ARBA00022630"/>
    </source>
</evidence>
<dbReference type="GO" id="GO:0016614">
    <property type="term" value="F:oxidoreductase activity, acting on CH-OH group of donors"/>
    <property type="evidence" value="ECO:0007669"/>
    <property type="project" value="InterPro"/>
</dbReference>
<dbReference type="PIRSF" id="PIRSF000137">
    <property type="entry name" value="Alcohol_oxidase"/>
    <property type="match status" value="1"/>
</dbReference>
<dbReference type="InterPro" id="IPR000172">
    <property type="entry name" value="GMC_OxRdtase_N"/>
</dbReference>
<dbReference type="SUPFAM" id="SSF54373">
    <property type="entry name" value="FAD-linked reductases, C-terminal domain"/>
    <property type="match status" value="1"/>
</dbReference>
<dbReference type="Proteomes" id="UP000775872">
    <property type="component" value="Unassembled WGS sequence"/>
</dbReference>
<sequence>MKKAIKYTILLGGLAVSAKCNNVSSEYDYVVVGSGPGGGPLAANLAREGYSVFLIEAGGNHGDELLQQVPGLADVNSEDPEMSWQFFVSHYQNETQARRDRYFTYRLANGSLWYGIDPPEGATPLGIYYPRGATVGGSAISNAMNVVLPPPADFNYIANVTGDESWQAENLAQYFTEFERNTYTEPGSVDHGYDGFISTNRNNISYIADRPGVLRVVQNAISQTENIESPSQEEVIQLMERDLNRPDADRYEHPGVYQIPLHIDENRRRSSPWNYISDTLAETSSNGSALYPLTLSTHSLATKIVFTNDGKGNPVAKGVEYIVGEGLYEADRRYNASVQGTKRVVKARKEVIISGGAFNTPQILKLSGIGPRNELEEHGIPVVVDLPAVGEYLQDNYEVPINMRSQIPWENSPFAECTGSGDAETDPCLAQWEEGYGAYGEGAAPIFMLYRTGQSDNNDADLIIFGAGGAVFDGHYPGFSTVQWPPTSFFWTAVKMQNRNPTGTVRLRSSNPREVPEINLNFYKEGRDADVAALAEGLEHLLSIMNVTGEPYAPFDIIDPPAEISLEQHILDHSFSHHVSGSCRMGREKSTSCVDSNFKVHGVDGLRVVDGSIFPRAPGGFPVGATFLISQKAFHTILADA</sequence>
<evidence type="ECO:0000256" key="6">
    <source>
        <dbReference type="SAM" id="SignalP"/>
    </source>
</evidence>
<comment type="caution">
    <text evidence="8">The sequence shown here is derived from an EMBL/GenBank/DDBJ whole genome shotgun (WGS) entry which is preliminary data.</text>
</comment>
<dbReference type="SUPFAM" id="SSF51905">
    <property type="entry name" value="FAD/NAD(P)-binding domain"/>
    <property type="match status" value="1"/>
</dbReference>
<evidence type="ECO:0000259" key="7">
    <source>
        <dbReference type="PROSITE" id="PS00624"/>
    </source>
</evidence>